<feature type="domain" description="Restriction endonuclease type II-like" evidence="9">
    <location>
        <begin position="1235"/>
        <end position="1324"/>
    </location>
</feature>
<evidence type="ECO:0000256" key="3">
    <source>
        <dbReference type="ARBA" id="ARBA00022801"/>
    </source>
</evidence>
<evidence type="ECO:0000256" key="1">
    <source>
        <dbReference type="ARBA" id="ARBA00007913"/>
    </source>
</evidence>
<dbReference type="SUPFAM" id="SSF52540">
    <property type="entry name" value="P-loop containing nucleoside triphosphate hydrolases"/>
    <property type="match status" value="1"/>
</dbReference>
<evidence type="ECO:0000256" key="6">
    <source>
        <dbReference type="SAM" id="MobiDB-lite"/>
    </source>
</evidence>
<comment type="caution">
    <text evidence="10">The sequence shown here is derived from an EMBL/GenBank/DDBJ whole genome shotgun (WGS) entry which is preliminary data.</text>
</comment>
<feature type="domain" description="DNA2/NAM7 helicase helicase" evidence="7">
    <location>
        <begin position="312"/>
        <end position="374"/>
    </location>
</feature>
<evidence type="ECO:0000259" key="9">
    <source>
        <dbReference type="Pfam" id="PF18741"/>
    </source>
</evidence>
<dbReference type="InterPro" id="IPR041679">
    <property type="entry name" value="DNA2/NAM7-like_C"/>
</dbReference>
<dbReference type="Gene3D" id="3.40.50.300">
    <property type="entry name" value="P-loop containing nucleotide triphosphate hydrolases"/>
    <property type="match status" value="3"/>
</dbReference>
<proteinExistence type="inferred from homology"/>
<dbReference type="Proteomes" id="UP000475385">
    <property type="component" value="Unassembled WGS sequence"/>
</dbReference>
<evidence type="ECO:0000313" key="10">
    <source>
        <dbReference type="EMBL" id="NGM19308.1"/>
    </source>
</evidence>
<keyword evidence="3" id="KW-0378">Hydrolase</keyword>
<dbReference type="FunFam" id="3.40.50.300:FF:002063">
    <property type="entry name" value="DNA helicase related protein"/>
    <property type="match status" value="1"/>
</dbReference>
<organism evidence="10 11">
    <name type="scientific">Falsiroseomonas algicola</name>
    <dbReference type="NCBI Taxonomy" id="2716930"/>
    <lineage>
        <taxon>Bacteria</taxon>
        <taxon>Pseudomonadati</taxon>
        <taxon>Pseudomonadota</taxon>
        <taxon>Alphaproteobacteria</taxon>
        <taxon>Acetobacterales</taxon>
        <taxon>Roseomonadaceae</taxon>
        <taxon>Falsiroseomonas</taxon>
    </lineage>
</organism>
<dbReference type="RefSeq" id="WP_164693141.1">
    <property type="nucleotide sequence ID" value="NZ_JAAIKB010000001.1"/>
</dbReference>
<dbReference type="InterPro" id="IPR047187">
    <property type="entry name" value="SF1_C_Upf1"/>
</dbReference>
<feature type="compositionally biased region" description="Low complexity" evidence="6">
    <location>
        <begin position="64"/>
        <end position="78"/>
    </location>
</feature>
<dbReference type="InterPro" id="IPR041677">
    <property type="entry name" value="DNA2/NAM7_AAA_11"/>
</dbReference>
<dbReference type="CDD" id="cd18808">
    <property type="entry name" value="SF1_C_Upf1"/>
    <property type="match status" value="1"/>
</dbReference>
<evidence type="ECO:0000256" key="5">
    <source>
        <dbReference type="ARBA" id="ARBA00022840"/>
    </source>
</evidence>
<name>A0A6M1LG03_9PROT</name>
<keyword evidence="11" id="KW-1185">Reference proteome</keyword>
<feature type="domain" description="DNA2/NAM7 helicase helicase" evidence="7">
    <location>
        <begin position="923"/>
        <end position="962"/>
    </location>
</feature>
<evidence type="ECO:0000256" key="2">
    <source>
        <dbReference type="ARBA" id="ARBA00022741"/>
    </source>
</evidence>
<dbReference type="PANTHER" id="PTHR43788:SF8">
    <property type="entry name" value="DNA-BINDING PROTEIN SMUBP-2"/>
    <property type="match status" value="1"/>
</dbReference>
<dbReference type="PANTHER" id="PTHR43788">
    <property type="entry name" value="DNA2/NAM7 HELICASE FAMILY MEMBER"/>
    <property type="match status" value="1"/>
</dbReference>
<evidence type="ECO:0000313" key="11">
    <source>
        <dbReference type="Proteomes" id="UP000475385"/>
    </source>
</evidence>
<dbReference type="InterPro" id="IPR049468">
    <property type="entry name" value="Restrct_endonuc-II-like_dom"/>
</dbReference>
<dbReference type="Pfam" id="PF13086">
    <property type="entry name" value="AAA_11"/>
    <property type="match status" value="2"/>
</dbReference>
<dbReference type="InterPro" id="IPR050534">
    <property type="entry name" value="Coronavir_polyprotein_1ab"/>
</dbReference>
<dbReference type="EMBL" id="JAAIKB010000001">
    <property type="protein sequence ID" value="NGM19308.1"/>
    <property type="molecule type" value="Genomic_DNA"/>
</dbReference>
<protein>
    <submittedName>
        <fullName evidence="10">DUF4011 domain-containing protein</fullName>
    </submittedName>
</protein>
<feature type="compositionally biased region" description="Low complexity" evidence="6">
    <location>
        <begin position="93"/>
        <end position="103"/>
    </location>
</feature>
<feature type="region of interest" description="Disordered" evidence="6">
    <location>
        <begin position="64"/>
        <end position="110"/>
    </location>
</feature>
<keyword evidence="2" id="KW-0547">Nucleotide-binding</keyword>
<evidence type="ECO:0000259" key="7">
    <source>
        <dbReference type="Pfam" id="PF13086"/>
    </source>
</evidence>
<keyword evidence="4" id="KW-0347">Helicase</keyword>
<dbReference type="Pfam" id="PF13195">
    <property type="entry name" value="DUF4011"/>
    <property type="match status" value="1"/>
</dbReference>
<reference evidence="10 11" key="1">
    <citation type="submission" date="2020-02" db="EMBL/GenBank/DDBJ databases">
        <authorList>
            <person name="Kim H.M."/>
            <person name="Jeon C.O."/>
        </authorList>
    </citation>
    <scope>NUCLEOTIDE SEQUENCE [LARGE SCALE GENOMIC DNA]</scope>
    <source>
        <strain evidence="10 11">PeD5</strain>
    </source>
</reference>
<sequence>MDDAALAARLQEARRGLLDLSTRNRLLALPKPGRSRGVIILEDEDADFVLEALGAGRAFGFESAPAEAAAPPAEGETPAPRRRRAGRPRRAEGIATADAAQSAEEARRDTKLRVRLSPEDLSRRLRDLMQDARTAREETGVATLSLALGTLAWRDPATPETERLAPLALLPVTLEREGVGQNYRLRAAGLEVQENLSLREKLSAEFRLELPPFDAEAYDPTAWAEAVRIALGGREGWSVDPDGLAVGLFSFQKFLMWRDLDPAANPGLLTHPMVRALVGGEALATPPPFPDDTDVDAEIPVERLDHVMDVDGSQALAAEAVRRGGHTVIQGPPGTGKSQTIANIIAQAVLDGRRVLFVAEKLAALEVVQRRLGAIGLGAACLELHSEKQSKRAVLDELRATLALPPPRRPDRDALIRRLGSLRGRLNGHARAMEAPIGESGRPLHAVVGRLVGLRAGGQAAPDFLLAAGDWTADRIAAAEAAVEELAARAAEGGPSSAWRGVTADLAPIEQERLLARLPALIRALSAGARAAAPAAQALGRAAPGAEAARSLLALSAAVAASPAHDRAALAHPAWAADSAPLRALASAQAALAAAQSDRRLKPGALSEAGIAEARTALASGGGLFGFLSATQRNAKALAARVVAEGADPLPALDAALAGQDAARAVAQGEALGGAAFGSLWGDAPAMAALLDWRETHGAEAAAALAAGMPMIDAALVEAALAAHEELLAATALDSAAAFGTADPPLADVAARLGDWAGQPETLPLWLGWRRAVAAAGEDLAPIVERLADGRLAPEAARPAFDYALEEALLKAAMRARPELAAFDGAGFDRLVADFAEADRARIDLARRECSAAHAARIAALRDLPGFTLLMGEFEKKRGHLPVRELLLRAGQVVQAAKPVLMMSPLSVAQFLAPPHGLRPGLSFDLLVIDEASQVEPVDALGAIARCGQVVVVGDDKQMPPTRFFQRMTSEDDEAVEAEDTGEAVAAREVESILGLANARGVPNVMLRWHYRSRHESLIATSNAEFYGSRLFVLPSPRARSATLGLSLVRVDGTWEAGAGVNRTEARAVAEAVLRHAKETPGDTLGVAAFSLKQRDAILDAVEALRRESPETEAFFTAHEHEPFFVKNLENVQGDERDAILISVGYARGADGKLAMRFGPLSADGGERRLNVLITRAKKRCIVFSGIGAEDIDLDRAAGRGVAALKSFLQAAAGGLRSGAPATGAVRAGLGTVIGAEIAAAGKEAVGRVGTAGLFLDVAAREGDDFILGVEADAGDWAGIRAARDRERGRAAALGQMGWRLHRAWSLAWLQRPEAERARLRAALGATPEAPEAAPVGGPDPGLATPYVEATPEIDRATAIPAMPFAALSEVLASIIRTEQPIHADAVLERIRLLWGKERLDAADRAAAQQALRLAAQLQGVSEAGGFWTSEDAPAVTPRDRRAAAPHLRRPAMVAPAEVEAAARALLAAMPQTTEAELAPGIVRLLGLDGTATPAIAARVAALAGSGAITTAG</sequence>
<dbReference type="Pfam" id="PF18741">
    <property type="entry name" value="MTES_1575"/>
    <property type="match status" value="1"/>
</dbReference>
<dbReference type="Pfam" id="PF13087">
    <property type="entry name" value="AAA_12"/>
    <property type="match status" value="1"/>
</dbReference>
<dbReference type="GO" id="GO:0016787">
    <property type="term" value="F:hydrolase activity"/>
    <property type="evidence" value="ECO:0007669"/>
    <property type="project" value="UniProtKB-KW"/>
</dbReference>
<dbReference type="GO" id="GO:0043139">
    <property type="term" value="F:5'-3' DNA helicase activity"/>
    <property type="evidence" value="ECO:0007669"/>
    <property type="project" value="TreeGrafter"/>
</dbReference>
<dbReference type="GO" id="GO:0005524">
    <property type="term" value="F:ATP binding"/>
    <property type="evidence" value="ECO:0007669"/>
    <property type="project" value="UniProtKB-KW"/>
</dbReference>
<reference evidence="10 11" key="2">
    <citation type="submission" date="2020-03" db="EMBL/GenBank/DDBJ databases">
        <title>Roseomonas stagni sp. nov., isolated from pond water in Japan.</title>
        <authorList>
            <person name="Furuhata K."/>
            <person name="Miyamoto H."/>
            <person name="Goto K."/>
        </authorList>
    </citation>
    <scope>NUCLEOTIDE SEQUENCE [LARGE SCALE GENOMIC DNA]</scope>
    <source>
        <strain evidence="10 11">PeD5</strain>
    </source>
</reference>
<keyword evidence="5" id="KW-0067">ATP-binding</keyword>
<feature type="domain" description="DNA2/NAM7 helicase-like C-terminal" evidence="8">
    <location>
        <begin position="1002"/>
        <end position="1184"/>
    </location>
</feature>
<comment type="similarity">
    <text evidence="1">Belongs to the DNA2/NAM7 helicase family.</text>
</comment>
<evidence type="ECO:0000256" key="4">
    <source>
        <dbReference type="ARBA" id="ARBA00022806"/>
    </source>
</evidence>
<gene>
    <name evidence="10" type="ORF">G3576_04725</name>
</gene>
<dbReference type="InterPro" id="IPR025103">
    <property type="entry name" value="DUF4011"/>
</dbReference>
<accession>A0A6M1LG03</accession>
<dbReference type="InterPro" id="IPR027417">
    <property type="entry name" value="P-loop_NTPase"/>
</dbReference>
<evidence type="ECO:0000259" key="8">
    <source>
        <dbReference type="Pfam" id="PF13087"/>
    </source>
</evidence>